<dbReference type="Pfam" id="PF13419">
    <property type="entry name" value="HAD_2"/>
    <property type="match status" value="1"/>
</dbReference>
<keyword evidence="2" id="KW-1185">Reference proteome</keyword>
<organism evidence="1 2">
    <name type="scientific">Limosilactobacillus albertensis</name>
    <dbReference type="NCBI Taxonomy" id="2759752"/>
    <lineage>
        <taxon>Bacteria</taxon>
        <taxon>Bacillati</taxon>
        <taxon>Bacillota</taxon>
        <taxon>Bacilli</taxon>
        <taxon>Lactobacillales</taxon>
        <taxon>Lactobacillaceae</taxon>
        <taxon>Limosilactobacillus</taxon>
    </lineage>
</organism>
<dbReference type="InterPro" id="IPR023214">
    <property type="entry name" value="HAD_sf"/>
</dbReference>
<dbReference type="RefSeq" id="WP_182598617.1">
    <property type="nucleotide sequence ID" value="NZ_JACIVC010000062.1"/>
</dbReference>
<dbReference type="Gene3D" id="1.10.150.240">
    <property type="entry name" value="Putative phosphatase, domain 2"/>
    <property type="match status" value="1"/>
</dbReference>
<comment type="caution">
    <text evidence="1">The sequence shown here is derived from an EMBL/GenBank/DDBJ whole genome shotgun (WGS) entry which is preliminary data.</text>
</comment>
<dbReference type="Proteomes" id="UP000518316">
    <property type="component" value="Unassembled WGS sequence"/>
</dbReference>
<reference evidence="1 2" key="1">
    <citation type="submission" date="2020-07" db="EMBL/GenBank/DDBJ databases">
        <title>Description of Limosilactobacillus balticus sp. nov., Limosilactobacillus agrestis sp. nov., Limosilactobacillus albertensis sp. nov., Limosilactobacillus rudii sp. nov., Limosilactobacillus fastidiosus sp. nov., five novel Limosilactobacillus species isolated from the vertebrate gastrointestinal tract, and proposal of 6 subspecies of Limosilactobacillus reuteri adapted to the gastrointestinal tract of specific vertebrate hosts.</title>
        <authorList>
            <person name="Li F."/>
            <person name="Cheng C."/>
            <person name="Zheng J."/>
            <person name="Quevedo R.M."/>
            <person name="Li J."/>
            <person name="Roos S."/>
            <person name="Gaenzle M.G."/>
            <person name="Walter J."/>
        </authorList>
    </citation>
    <scope>NUCLEOTIDE SEQUENCE [LARGE SCALE GENOMIC DNA]</scope>
    <source>
        <strain evidence="1 2">RRLNB_1_1</strain>
    </source>
</reference>
<dbReference type="AlphaFoldDB" id="A0A7W3Y950"/>
<dbReference type="SUPFAM" id="SSF56784">
    <property type="entry name" value="HAD-like"/>
    <property type="match status" value="1"/>
</dbReference>
<name>A0A7W3Y950_9LACO</name>
<dbReference type="InterPro" id="IPR023198">
    <property type="entry name" value="PGP-like_dom2"/>
</dbReference>
<evidence type="ECO:0000313" key="2">
    <source>
        <dbReference type="Proteomes" id="UP000518316"/>
    </source>
</evidence>
<gene>
    <name evidence="1" type="ORF">H5S40_08155</name>
</gene>
<proteinExistence type="predicted"/>
<sequence length="213" mass="23768">MDGAIFSFNNIFVNTDKLSFTAWQRFAMYEFGMGLPGKLSPQFANLTPEQGLTLVLKHFNANPDASEKAAMITEWQKMLSEETDNLSENDQFPGIKRLLLNLYDHYVKIAVLDTNGNVQNILKQVGLNNYVDSIISYHDDENPYSVVINQLNLNGAACIGIGTTANEIANIHEINAIAIGIGDATQLANADYQVVQVGDLRYPMLQKIWEDKH</sequence>
<protein>
    <submittedName>
        <fullName evidence="1">HAD family phosphatase</fullName>
    </submittedName>
</protein>
<accession>A0A7W3Y950</accession>
<dbReference type="EMBL" id="JACIVC010000062">
    <property type="protein sequence ID" value="MBB1070123.1"/>
    <property type="molecule type" value="Genomic_DNA"/>
</dbReference>
<dbReference type="Gene3D" id="3.40.50.1000">
    <property type="entry name" value="HAD superfamily/HAD-like"/>
    <property type="match status" value="1"/>
</dbReference>
<dbReference type="InterPro" id="IPR041492">
    <property type="entry name" value="HAD_2"/>
</dbReference>
<dbReference type="InterPro" id="IPR036412">
    <property type="entry name" value="HAD-like_sf"/>
</dbReference>
<evidence type="ECO:0000313" key="1">
    <source>
        <dbReference type="EMBL" id="MBB1070123.1"/>
    </source>
</evidence>